<evidence type="ECO:0000313" key="3">
    <source>
        <dbReference type="RefSeq" id="XP_017786380.1"/>
    </source>
</evidence>
<feature type="signal peptide" evidence="1">
    <location>
        <begin position="1"/>
        <end position="17"/>
    </location>
</feature>
<reference evidence="3" key="1">
    <citation type="submission" date="2025-08" db="UniProtKB">
        <authorList>
            <consortium name="RefSeq"/>
        </authorList>
    </citation>
    <scope>IDENTIFICATION</scope>
    <source>
        <tissue evidence="3">Whole Larva</tissue>
    </source>
</reference>
<evidence type="ECO:0000256" key="1">
    <source>
        <dbReference type="SAM" id="SignalP"/>
    </source>
</evidence>
<organism evidence="2 3">
    <name type="scientific">Nicrophorus vespilloides</name>
    <name type="common">Boreal carrion beetle</name>
    <dbReference type="NCBI Taxonomy" id="110193"/>
    <lineage>
        <taxon>Eukaryota</taxon>
        <taxon>Metazoa</taxon>
        <taxon>Ecdysozoa</taxon>
        <taxon>Arthropoda</taxon>
        <taxon>Hexapoda</taxon>
        <taxon>Insecta</taxon>
        <taxon>Pterygota</taxon>
        <taxon>Neoptera</taxon>
        <taxon>Endopterygota</taxon>
        <taxon>Coleoptera</taxon>
        <taxon>Polyphaga</taxon>
        <taxon>Staphyliniformia</taxon>
        <taxon>Silphidae</taxon>
        <taxon>Nicrophorinae</taxon>
        <taxon>Nicrophorus</taxon>
    </lineage>
</organism>
<dbReference type="InterPro" id="IPR010562">
    <property type="entry name" value="Haemolymph_juvenile_hormone-bd"/>
</dbReference>
<name>A0ABM1NHT0_NICVS</name>
<dbReference type="PANTHER" id="PTHR11008:SF32">
    <property type="entry name" value="CIRCADIAN CLOCK-CONTROLLED PROTEIN DAYWAKE-RELATED"/>
    <property type="match status" value="1"/>
</dbReference>
<dbReference type="Proteomes" id="UP000695000">
    <property type="component" value="Unplaced"/>
</dbReference>
<accession>A0ABM1NHT0</accession>
<dbReference type="SMART" id="SM00700">
    <property type="entry name" value="JHBP"/>
    <property type="match status" value="1"/>
</dbReference>
<sequence length="244" mass="27526">MRSLLFVSCLLLAQTKAIDPPSELLICKMHDTDCIAKSIKSALLLLQNGRKDLGIPPIDPIHLANMHIPGSGGQVDLEQTYEPIDVFGLSASSILDGSVDMDNGNCEITMNSLSPHVEIIGQYKFTGKLLLFQINGFGRCNVTLINLSSKHTMKCEHVDVDGEEHLRVTDYKLDMQPESIMYEFENMVDGNRAISDEVLKVMNENNLDIYAEIKKDYDRTFAEIFYHITNKIFNNIPKKKLFLE</sequence>
<dbReference type="InterPro" id="IPR038606">
    <property type="entry name" value="To_sf"/>
</dbReference>
<dbReference type="GeneID" id="108569371"/>
<proteinExistence type="predicted"/>
<feature type="chain" id="PRO_5046140550" evidence="1">
    <location>
        <begin position="18"/>
        <end position="244"/>
    </location>
</feature>
<evidence type="ECO:0000313" key="2">
    <source>
        <dbReference type="Proteomes" id="UP000695000"/>
    </source>
</evidence>
<gene>
    <name evidence="3" type="primary">LOC108569371</name>
</gene>
<dbReference type="RefSeq" id="XP_017786380.1">
    <property type="nucleotide sequence ID" value="XM_017930891.1"/>
</dbReference>
<dbReference type="Pfam" id="PF06585">
    <property type="entry name" value="JHBP"/>
    <property type="match status" value="1"/>
</dbReference>
<keyword evidence="1" id="KW-0732">Signal</keyword>
<keyword evidence="2" id="KW-1185">Reference proteome</keyword>
<dbReference type="Gene3D" id="3.15.10.30">
    <property type="entry name" value="Haemolymph juvenile hormone binding protein"/>
    <property type="match status" value="1"/>
</dbReference>
<protein>
    <submittedName>
        <fullName evidence="3">Protein takeout-like</fullName>
    </submittedName>
</protein>
<dbReference type="PANTHER" id="PTHR11008">
    <property type="entry name" value="PROTEIN TAKEOUT-LIKE PROTEIN"/>
    <property type="match status" value="1"/>
</dbReference>